<feature type="region of interest" description="Disordered" evidence="1">
    <location>
        <begin position="1"/>
        <end position="30"/>
    </location>
</feature>
<protein>
    <submittedName>
        <fullName evidence="2">SWI/SNF complex subunit SWI3C</fullName>
    </submittedName>
</protein>
<name>A0A5N5FF49_9ROSA</name>
<evidence type="ECO:0000313" key="3">
    <source>
        <dbReference type="Proteomes" id="UP000327157"/>
    </source>
</evidence>
<accession>A0A5N5FF49</accession>
<dbReference type="Proteomes" id="UP000327157">
    <property type="component" value="Chromosome 13"/>
</dbReference>
<reference evidence="3" key="2">
    <citation type="submission" date="2019-10" db="EMBL/GenBank/DDBJ databases">
        <title>A de novo genome assembly of a pear dwarfing rootstock.</title>
        <authorList>
            <person name="Wang F."/>
            <person name="Wang J."/>
            <person name="Li S."/>
            <person name="Zhang Y."/>
            <person name="Fang M."/>
            <person name="Ma L."/>
            <person name="Zhao Y."/>
            <person name="Jiang S."/>
        </authorList>
    </citation>
    <scope>NUCLEOTIDE SEQUENCE [LARGE SCALE GENOMIC DNA]</scope>
</reference>
<organism evidence="2 3">
    <name type="scientific">Pyrus ussuriensis x Pyrus communis</name>
    <dbReference type="NCBI Taxonomy" id="2448454"/>
    <lineage>
        <taxon>Eukaryota</taxon>
        <taxon>Viridiplantae</taxon>
        <taxon>Streptophyta</taxon>
        <taxon>Embryophyta</taxon>
        <taxon>Tracheophyta</taxon>
        <taxon>Spermatophyta</taxon>
        <taxon>Magnoliopsida</taxon>
        <taxon>eudicotyledons</taxon>
        <taxon>Gunneridae</taxon>
        <taxon>Pentapetalae</taxon>
        <taxon>rosids</taxon>
        <taxon>fabids</taxon>
        <taxon>Rosales</taxon>
        <taxon>Rosaceae</taxon>
        <taxon>Amygdaloideae</taxon>
        <taxon>Maleae</taxon>
        <taxon>Pyrus</taxon>
    </lineage>
</organism>
<evidence type="ECO:0000313" key="2">
    <source>
        <dbReference type="EMBL" id="KAB2599820.1"/>
    </source>
</evidence>
<dbReference type="EMBL" id="SMOL01000753">
    <property type="protein sequence ID" value="KAB2599820.1"/>
    <property type="molecule type" value="Genomic_DNA"/>
</dbReference>
<reference evidence="2 3" key="3">
    <citation type="submission" date="2019-11" db="EMBL/GenBank/DDBJ databases">
        <title>A de novo genome assembly of a pear dwarfing rootstock.</title>
        <authorList>
            <person name="Wang F."/>
            <person name="Wang J."/>
            <person name="Li S."/>
            <person name="Zhang Y."/>
            <person name="Fang M."/>
            <person name="Ma L."/>
            <person name="Zhao Y."/>
            <person name="Jiang S."/>
        </authorList>
    </citation>
    <scope>NUCLEOTIDE SEQUENCE [LARGE SCALE GENOMIC DNA]</scope>
    <source>
        <strain evidence="2">S2</strain>
        <tissue evidence="2">Leaf</tissue>
    </source>
</reference>
<evidence type="ECO:0000256" key="1">
    <source>
        <dbReference type="SAM" id="MobiDB-lite"/>
    </source>
</evidence>
<proteinExistence type="predicted"/>
<reference evidence="2 3" key="1">
    <citation type="submission" date="2019-09" db="EMBL/GenBank/DDBJ databases">
        <authorList>
            <person name="Ou C."/>
        </authorList>
    </citation>
    <scope>NUCLEOTIDE SEQUENCE [LARGE SCALE GENOMIC DNA]</scope>
    <source>
        <strain evidence="2">S2</strain>
        <tissue evidence="2">Leaf</tissue>
    </source>
</reference>
<comment type="caution">
    <text evidence="2">The sequence shown here is derived from an EMBL/GenBank/DDBJ whole genome shotgun (WGS) entry which is preliminary data.</text>
</comment>
<sequence>MIASLEWDEGKNGGVGPIDGEQNDRREGTYVDPTVQDLGFMKGGIGCYSGWRVTLGSSSLSSSVAAQASLSSSCLFRRI</sequence>
<dbReference type="AlphaFoldDB" id="A0A5N5FF49"/>
<keyword evidence="3" id="KW-1185">Reference proteome</keyword>
<gene>
    <name evidence="2" type="ORF">D8674_010091</name>
</gene>